<dbReference type="AlphaFoldDB" id="A0A2V4C520"/>
<dbReference type="OrthoDB" id="2326088at2"/>
<name>A0A2V4C520_9FLAO</name>
<sequence length="229" mass="26868">MNLSEHYNELFKTSSELILSQNYAIDTKINAGSDKRFGITLLVRHSEEIKANIQAFLKELKETEPEQYYYPNSDIHITVLSIISCHDGFTLDNFSMSEYVEIIEKSLVDVNEIEIDFRGVTLSPSAIMLQGFPTDNSLDVLRNKLRENFKNSSLTQSIDSRYTIATAHSTVMRFQQKLENPEKLIEIIKKYRNYNFGKFKVDKMELVFNDWYQREKNTIKLCDFYLKHF</sequence>
<evidence type="ECO:0000313" key="3">
    <source>
        <dbReference type="Proteomes" id="UP000247681"/>
    </source>
</evidence>
<organism evidence="2 3">
    <name type="scientific">Flavobacterium hydrophilum</name>
    <dbReference type="NCBI Taxonomy" id="2211445"/>
    <lineage>
        <taxon>Bacteria</taxon>
        <taxon>Pseudomonadati</taxon>
        <taxon>Bacteroidota</taxon>
        <taxon>Flavobacteriia</taxon>
        <taxon>Flavobacteriales</taxon>
        <taxon>Flavobacteriaceae</taxon>
        <taxon>Flavobacterium</taxon>
    </lineage>
</organism>
<evidence type="ECO:0000313" key="2">
    <source>
        <dbReference type="EMBL" id="PXY46067.1"/>
    </source>
</evidence>
<dbReference type="Pfam" id="PF10469">
    <property type="entry name" value="AKAP7_NLS"/>
    <property type="match status" value="1"/>
</dbReference>
<dbReference type="Proteomes" id="UP000247681">
    <property type="component" value="Unassembled WGS sequence"/>
</dbReference>
<accession>A0A2V4C520</accession>
<protein>
    <submittedName>
        <fullName evidence="2">Mutarotase</fullName>
    </submittedName>
</protein>
<keyword evidence="3" id="KW-1185">Reference proteome</keyword>
<dbReference type="RefSeq" id="WP_110345079.1">
    <property type="nucleotide sequence ID" value="NZ_QJHL01000001.1"/>
</dbReference>
<proteinExistence type="predicted"/>
<dbReference type="EMBL" id="QJHL01000001">
    <property type="protein sequence ID" value="PXY46067.1"/>
    <property type="molecule type" value="Genomic_DNA"/>
</dbReference>
<dbReference type="SUPFAM" id="SSF55144">
    <property type="entry name" value="LigT-like"/>
    <property type="match status" value="1"/>
</dbReference>
<dbReference type="InterPro" id="IPR019510">
    <property type="entry name" value="AKAP7-like_phosphoesterase"/>
</dbReference>
<dbReference type="Gene3D" id="3.90.1140.10">
    <property type="entry name" value="Cyclic phosphodiesterase"/>
    <property type="match status" value="1"/>
</dbReference>
<dbReference type="InterPro" id="IPR009097">
    <property type="entry name" value="Cyclic_Pdiesterase"/>
</dbReference>
<comment type="caution">
    <text evidence="2">The sequence shown here is derived from an EMBL/GenBank/DDBJ whole genome shotgun (WGS) entry which is preliminary data.</text>
</comment>
<feature type="domain" description="A-kinase anchor protein 7-like phosphoesterase" evidence="1">
    <location>
        <begin position="47"/>
        <end position="207"/>
    </location>
</feature>
<reference evidence="2 3" key="1">
    <citation type="submission" date="2018-05" db="EMBL/GenBank/DDBJ databases">
        <title>Flavobacterium sp. strain IMCC34758, incomplete genome.</title>
        <authorList>
            <person name="Joung Y."/>
        </authorList>
    </citation>
    <scope>NUCLEOTIDE SEQUENCE [LARGE SCALE GENOMIC DNA]</scope>
    <source>
        <strain evidence="2 3">IMCC34758</strain>
    </source>
</reference>
<gene>
    <name evidence="2" type="ORF">DMB68_02435</name>
</gene>
<evidence type="ECO:0000259" key="1">
    <source>
        <dbReference type="Pfam" id="PF10469"/>
    </source>
</evidence>